<sequence length="114" mass="13500">MPTATLYRSRQLRTSMSDAERKLWNRVRKRQIMRAKFRRQHIIAPYIVDFACIEHSLIIELDGGQHDERSYRDALRTKYLSNLGWRVVRFWNFEVFENMSGVLDAISSLLAPPS</sequence>
<dbReference type="RefSeq" id="WP_072156495.1">
    <property type="nucleotide sequence ID" value="NZ_CBCSCF010000001.1"/>
</dbReference>
<dbReference type="AlphaFoldDB" id="A0AA40X3K6"/>
<dbReference type="EMBL" id="MRWD01000052">
    <property type="protein sequence ID" value="ORJ19664.1"/>
    <property type="molecule type" value="Genomic_DNA"/>
</dbReference>
<dbReference type="Pfam" id="PF04480">
    <property type="entry name" value="DUF559"/>
    <property type="match status" value="1"/>
</dbReference>
<dbReference type="PANTHER" id="PTHR38590">
    <property type="entry name" value="BLL0828 PROTEIN"/>
    <property type="match status" value="1"/>
</dbReference>
<proteinExistence type="predicted"/>
<name>A0AA40X3K6_9GAMM</name>
<reference evidence="3 4" key="2">
    <citation type="journal article" date="2017" name="Int. J. Syst. Evol. Microbiol.">
        <title>Rouxiella badensis sp. nov. and Rouxiella silvae sp. nov. isolated from peat bog soil in Germany and emendation of the genus description.</title>
        <authorList>
            <person name="Le Fleche-Mateos A."/>
            <person name="Kugler J.H."/>
            <person name="Hansen S.H."/>
            <person name="Syldatk C."/>
            <person name="Hausmann R."/>
            <person name="Lomprez F."/>
            <person name="Vandenbogaert M."/>
            <person name="Manuguerra J.C."/>
            <person name="Grimont P.A."/>
        </authorList>
    </citation>
    <scope>NUCLEOTIDE SEQUENCE [LARGE SCALE GENOMIC DNA]</scope>
    <source>
        <strain evidence="3 4">213</strain>
    </source>
</reference>
<keyword evidence="2" id="KW-0255">Endonuclease</keyword>
<keyword evidence="4" id="KW-1185">Reference proteome</keyword>
<comment type="caution">
    <text evidence="2">The sequence shown here is derived from an EMBL/GenBank/DDBJ whole genome shotgun (WGS) entry which is preliminary data.</text>
</comment>
<evidence type="ECO:0000259" key="1">
    <source>
        <dbReference type="Pfam" id="PF04480"/>
    </source>
</evidence>
<evidence type="ECO:0000313" key="5">
    <source>
        <dbReference type="Proteomes" id="UP000705283"/>
    </source>
</evidence>
<reference evidence="2" key="3">
    <citation type="submission" date="2020-11" db="EMBL/GenBank/DDBJ databases">
        <authorList>
            <person name="Lee S.D."/>
        </authorList>
    </citation>
    <scope>NUCLEOTIDE SEQUENCE</scope>
    <source>
        <strain evidence="2">SAP-2</strain>
    </source>
</reference>
<dbReference type="InterPro" id="IPR047216">
    <property type="entry name" value="Endonuclease_DUF559_bact"/>
</dbReference>
<keyword evidence="2" id="KW-0540">Nuclease</keyword>
<dbReference type="Proteomes" id="UP000192722">
    <property type="component" value="Unassembled WGS sequence"/>
</dbReference>
<dbReference type="GO" id="GO:0004519">
    <property type="term" value="F:endonuclease activity"/>
    <property type="evidence" value="ECO:0007669"/>
    <property type="project" value="UniProtKB-KW"/>
</dbReference>
<dbReference type="SUPFAM" id="SSF52980">
    <property type="entry name" value="Restriction endonuclease-like"/>
    <property type="match status" value="1"/>
</dbReference>
<dbReference type="Gene3D" id="3.40.960.10">
    <property type="entry name" value="VSR Endonuclease"/>
    <property type="match status" value="1"/>
</dbReference>
<evidence type="ECO:0000313" key="4">
    <source>
        <dbReference type="Proteomes" id="UP000192722"/>
    </source>
</evidence>
<evidence type="ECO:0000313" key="3">
    <source>
        <dbReference type="EMBL" id="ORJ19664.1"/>
    </source>
</evidence>
<protein>
    <submittedName>
        <fullName evidence="2">Endonuclease domain-containing protein</fullName>
    </submittedName>
</protein>
<dbReference type="Proteomes" id="UP000705283">
    <property type="component" value="Unassembled WGS sequence"/>
</dbReference>
<gene>
    <name evidence="3" type="ORF">BS639_18940</name>
    <name evidence="2" type="ORF">ITX54_15455</name>
</gene>
<dbReference type="CDD" id="cd01038">
    <property type="entry name" value="Endonuclease_DUF559"/>
    <property type="match status" value="1"/>
</dbReference>
<dbReference type="PANTHER" id="PTHR38590:SF1">
    <property type="entry name" value="BLL0828 PROTEIN"/>
    <property type="match status" value="1"/>
</dbReference>
<feature type="domain" description="DUF559" evidence="1">
    <location>
        <begin position="7"/>
        <end position="109"/>
    </location>
</feature>
<dbReference type="InterPro" id="IPR011335">
    <property type="entry name" value="Restrct_endonuc-II-like"/>
</dbReference>
<accession>A0AA40X3K6</accession>
<dbReference type="InterPro" id="IPR007569">
    <property type="entry name" value="DUF559"/>
</dbReference>
<organism evidence="2 5">
    <name type="scientific">Rouxiella silvae</name>
    <dbReference type="NCBI Taxonomy" id="1646373"/>
    <lineage>
        <taxon>Bacteria</taxon>
        <taxon>Pseudomonadati</taxon>
        <taxon>Pseudomonadota</taxon>
        <taxon>Gammaproteobacteria</taxon>
        <taxon>Enterobacterales</taxon>
        <taxon>Yersiniaceae</taxon>
        <taxon>Rouxiella</taxon>
    </lineage>
</organism>
<dbReference type="EMBL" id="JADMKS010000006">
    <property type="protein sequence ID" value="MBF6638060.1"/>
    <property type="molecule type" value="Genomic_DNA"/>
</dbReference>
<reference evidence="2" key="4">
    <citation type="submission" date="2022-09" db="EMBL/GenBank/DDBJ databases">
        <title>Rouxiella aceris sp. nov., isolated from tree sap and emended description of the genus Rhouxiella.</title>
        <authorList>
            <person name="Kim I.S."/>
        </authorList>
    </citation>
    <scope>NUCLEOTIDE SEQUENCE</scope>
    <source>
        <strain evidence="2">SAP-2</strain>
    </source>
</reference>
<keyword evidence="2" id="KW-0378">Hydrolase</keyword>
<reference evidence="3" key="1">
    <citation type="submission" date="2016-12" db="EMBL/GenBank/DDBJ databases">
        <authorList>
            <person name="Le Fleche-Mateos A."/>
        </authorList>
    </citation>
    <scope>NUCLEOTIDE SEQUENCE</scope>
    <source>
        <strain evidence="3">213</strain>
    </source>
</reference>
<evidence type="ECO:0000313" key="2">
    <source>
        <dbReference type="EMBL" id="MBF6638060.1"/>
    </source>
</evidence>